<protein>
    <submittedName>
        <fullName evidence="1">Uncharacterized protein</fullName>
    </submittedName>
</protein>
<accession>A0AAE1TJM0</accession>
<gene>
    <name evidence="1" type="ORF">Pmani_039370</name>
</gene>
<keyword evidence="2" id="KW-1185">Reference proteome</keyword>
<proteinExistence type="predicted"/>
<reference evidence="1" key="1">
    <citation type="submission" date="2023-11" db="EMBL/GenBank/DDBJ databases">
        <title>Genome assemblies of two species of porcelain crab, Petrolisthes cinctipes and Petrolisthes manimaculis (Anomura: Porcellanidae).</title>
        <authorList>
            <person name="Angst P."/>
        </authorList>
    </citation>
    <scope>NUCLEOTIDE SEQUENCE</scope>
    <source>
        <strain evidence="1">PB745_02</strain>
        <tissue evidence="1">Gill</tissue>
    </source>
</reference>
<sequence length="138" mass="15202">MFVTCQKSPLFPPLAVTPYSLLWPSPPVPFTSSSLTSSLQSQPKSPLFPPLAVTPRSLHLIIPNLSSTIPAKVPPLSCPSSLTPVPSTVTNSLSYYTTPVQPTLSPDMRPGILVKVNKIRITSLFHQHHYRQIFIKFL</sequence>
<dbReference type="EMBL" id="JAWZYT010006770">
    <property type="protein sequence ID" value="KAK4287556.1"/>
    <property type="molecule type" value="Genomic_DNA"/>
</dbReference>
<dbReference type="Proteomes" id="UP001292094">
    <property type="component" value="Unassembled WGS sequence"/>
</dbReference>
<evidence type="ECO:0000313" key="1">
    <source>
        <dbReference type="EMBL" id="KAK4287556.1"/>
    </source>
</evidence>
<evidence type="ECO:0000313" key="2">
    <source>
        <dbReference type="Proteomes" id="UP001292094"/>
    </source>
</evidence>
<name>A0AAE1TJM0_9EUCA</name>
<dbReference type="AlphaFoldDB" id="A0AAE1TJM0"/>
<comment type="caution">
    <text evidence="1">The sequence shown here is derived from an EMBL/GenBank/DDBJ whole genome shotgun (WGS) entry which is preliminary data.</text>
</comment>
<organism evidence="1 2">
    <name type="scientific">Petrolisthes manimaculis</name>
    <dbReference type="NCBI Taxonomy" id="1843537"/>
    <lineage>
        <taxon>Eukaryota</taxon>
        <taxon>Metazoa</taxon>
        <taxon>Ecdysozoa</taxon>
        <taxon>Arthropoda</taxon>
        <taxon>Crustacea</taxon>
        <taxon>Multicrustacea</taxon>
        <taxon>Malacostraca</taxon>
        <taxon>Eumalacostraca</taxon>
        <taxon>Eucarida</taxon>
        <taxon>Decapoda</taxon>
        <taxon>Pleocyemata</taxon>
        <taxon>Anomura</taxon>
        <taxon>Galatheoidea</taxon>
        <taxon>Porcellanidae</taxon>
        <taxon>Petrolisthes</taxon>
    </lineage>
</organism>